<accession>A0A858BVB1</accession>
<gene>
    <name evidence="6" type="ORF">Ami103574_01195</name>
</gene>
<protein>
    <submittedName>
        <fullName evidence="6">LysR family transcriptional regulator</fullName>
    </submittedName>
</protein>
<evidence type="ECO:0000259" key="5">
    <source>
        <dbReference type="PROSITE" id="PS50931"/>
    </source>
</evidence>
<dbReference type="AlphaFoldDB" id="A0A858BVB1"/>
<dbReference type="RefSeq" id="WP_163064925.1">
    <property type="nucleotide sequence ID" value="NZ_CP048649.1"/>
</dbReference>
<evidence type="ECO:0000313" key="6">
    <source>
        <dbReference type="EMBL" id="QIB68006.1"/>
    </source>
</evidence>
<name>A0A858BVB1_9FIRM</name>
<organism evidence="6 7">
    <name type="scientific">Aminipila butyrica</name>
    <dbReference type="NCBI Taxonomy" id="433296"/>
    <lineage>
        <taxon>Bacteria</taxon>
        <taxon>Bacillati</taxon>
        <taxon>Bacillota</taxon>
        <taxon>Clostridia</taxon>
        <taxon>Peptostreptococcales</taxon>
        <taxon>Anaerovoracaceae</taxon>
        <taxon>Aminipila</taxon>
    </lineage>
</organism>
<reference evidence="6 7" key="1">
    <citation type="submission" date="2020-02" db="EMBL/GenBank/DDBJ databases">
        <authorList>
            <person name="Kim Y.B."/>
            <person name="Roh S.W."/>
        </authorList>
    </citation>
    <scope>NUCLEOTIDE SEQUENCE [LARGE SCALE GENOMIC DNA]</scope>
    <source>
        <strain evidence="6 7">DSM 103574</strain>
    </source>
</reference>
<dbReference type="InterPro" id="IPR000847">
    <property type="entry name" value="LysR_HTH_N"/>
</dbReference>
<dbReference type="EMBL" id="CP048649">
    <property type="protein sequence ID" value="QIB68006.1"/>
    <property type="molecule type" value="Genomic_DNA"/>
</dbReference>
<keyword evidence="3" id="KW-0238">DNA-binding</keyword>
<keyword evidence="7" id="KW-1185">Reference proteome</keyword>
<evidence type="ECO:0000256" key="2">
    <source>
        <dbReference type="ARBA" id="ARBA00023015"/>
    </source>
</evidence>
<dbReference type="InterPro" id="IPR036390">
    <property type="entry name" value="WH_DNA-bd_sf"/>
</dbReference>
<dbReference type="KEGG" id="abut:Ami103574_01195"/>
<dbReference type="PANTHER" id="PTHR30419">
    <property type="entry name" value="HTH-TYPE TRANSCRIPTIONAL REGULATOR YBHD"/>
    <property type="match status" value="1"/>
</dbReference>
<dbReference type="CDD" id="cd05466">
    <property type="entry name" value="PBP2_LTTR_substrate"/>
    <property type="match status" value="1"/>
</dbReference>
<evidence type="ECO:0000256" key="4">
    <source>
        <dbReference type="ARBA" id="ARBA00023163"/>
    </source>
</evidence>
<evidence type="ECO:0000313" key="7">
    <source>
        <dbReference type="Proteomes" id="UP000466848"/>
    </source>
</evidence>
<keyword evidence="2" id="KW-0805">Transcription regulation</keyword>
<dbReference type="InterPro" id="IPR036388">
    <property type="entry name" value="WH-like_DNA-bd_sf"/>
</dbReference>
<comment type="similarity">
    <text evidence="1">Belongs to the LysR transcriptional regulatory family.</text>
</comment>
<dbReference type="SUPFAM" id="SSF53850">
    <property type="entry name" value="Periplasmic binding protein-like II"/>
    <property type="match status" value="1"/>
</dbReference>
<dbReference type="GO" id="GO:0005829">
    <property type="term" value="C:cytosol"/>
    <property type="evidence" value="ECO:0007669"/>
    <property type="project" value="TreeGrafter"/>
</dbReference>
<dbReference type="GO" id="GO:0003677">
    <property type="term" value="F:DNA binding"/>
    <property type="evidence" value="ECO:0007669"/>
    <property type="project" value="UniProtKB-KW"/>
</dbReference>
<dbReference type="PROSITE" id="PS50931">
    <property type="entry name" value="HTH_LYSR"/>
    <property type="match status" value="1"/>
</dbReference>
<dbReference type="Gene3D" id="3.40.190.290">
    <property type="match status" value="1"/>
</dbReference>
<proteinExistence type="inferred from homology"/>
<dbReference type="SUPFAM" id="SSF46785">
    <property type="entry name" value="Winged helix' DNA-binding domain"/>
    <property type="match status" value="1"/>
</dbReference>
<dbReference type="GO" id="GO:0003700">
    <property type="term" value="F:DNA-binding transcription factor activity"/>
    <property type="evidence" value="ECO:0007669"/>
    <property type="project" value="InterPro"/>
</dbReference>
<feature type="domain" description="HTH lysR-type" evidence="5">
    <location>
        <begin position="1"/>
        <end position="58"/>
    </location>
</feature>
<dbReference type="InterPro" id="IPR050950">
    <property type="entry name" value="HTH-type_LysR_regulators"/>
</dbReference>
<dbReference type="Proteomes" id="UP000466848">
    <property type="component" value="Chromosome"/>
</dbReference>
<evidence type="ECO:0000256" key="1">
    <source>
        <dbReference type="ARBA" id="ARBA00009437"/>
    </source>
</evidence>
<evidence type="ECO:0000256" key="3">
    <source>
        <dbReference type="ARBA" id="ARBA00023125"/>
    </source>
</evidence>
<dbReference type="Pfam" id="PF00126">
    <property type="entry name" value="HTH_1"/>
    <property type="match status" value="1"/>
</dbReference>
<dbReference type="Gene3D" id="1.10.10.10">
    <property type="entry name" value="Winged helix-like DNA-binding domain superfamily/Winged helix DNA-binding domain"/>
    <property type="match status" value="1"/>
</dbReference>
<keyword evidence="4" id="KW-0804">Transcription</keyword>
<sequence length="301" mass="34562">MELKQLEYLVTAAEAGSFSSASEILYTTPSNVSKVVKKLEKRLQMTLFTRRGTGVCLTAEGEKVYRHALEIIKRMDHIESVNREKRSQFLSVSMNPSNYLSTSFAEFCQRQDHNIISFRLLEGSVNQVIGDVEKDLSEIGFIYVAEKQKIVFEHILRRKKLEFVQLREAELSLEVGKQNPLAKEEIITAQQIQGLQFVKQYEDSYSKFHHLQNTIQNLGIVKNLEHAVTTNSDYALIRLLENTDRAYLTYRLNESLEEAFSIKSIPVTCADGKIYLGYVKREKEGLSSLAKDFLEQVFVEM</sequence>
<dbReference type="FunFam" id="1.10.10.10:FF:000001">
    <property type="entry name" value="LysR family transcriptional regulator"/>
    <property type="match status" value="1"/>
</dbReference>